<accession>A0A0N9ZMX1</accession>
<dbReference type="AlphaFoldDB" id="A0A0N9ZMX1"/>
<dbReference type="Proteomes" id="UP000064920">
    <property type="component" value="Chromosome"/>
</dbReference>
<evidence type="ECO:0000313" key="1">
    <source>
        <dbReference type="EMBL" id="ALI57098.1"/>
    </source>
</evidence>
<dbReference type="KEGG" id="cmar:IMCC12053_3151"/>
<protein>
    <submittedName>
        <fullName evidence="1">Uncharacterized protein</fullName>
    </submittedName>
</protein>
<proteinExistence type="predicted"/>
<reference evidence="2" key="1">
    <citation type="submission" date="2015-05" db="EMBL/GenBank/DDBJ databases">
        <authorList>
            <person name="Oh H.-M."/>
            <person name="Yang J.-A."/>
            <person name="Cho J.-C."/>
            <person name="Kang I."/>
        </authorList>
    </citation>
    <scope>NUCLEOTIDE SEQUENCE [LARGE SCALE GENOMIC DNA]</scope>
    <source>
        <strain evidence="2">IMCC 12053</strain>
    </source>
</reference>
<name>A0A0N9ZMX1_9RHOB</name>
<gene>
    <name evidence="1" type="ORF">IMCC12053_3151</name>
</gene>
<organism evidence="1 2">
    <name type="scientific">Celeribacter marinus</name>
    <dbReference type="NCBI Taxonomy" id="1397108"/>
    <lineage>
        <taxon>Bacteria</taxon>
        <taxon>Pseudomonadati</taxon>
        <taxon>Pseudomonadota</taxon>
        <taxon>Alphaproteobacteria</taxon>
        <taxon>Rhodobacterales</taxon>
        <taxon>Roseobacteraceae</taxon>
        <taxon>Celeribacter</taxon>
    </lineage>
</organism>
<dbReference type="EMBL" id="CP012023">
    <property type="protein sequence ID" value="ALI57098.1"/>
    <property type="molecule type" value="Genomic_DNA"/>
</dbReference>
<keyword evidence="2" id="KW-1185">Reference proteome</keyword>
<sequence>MYEDCDWAEPIRPSRQDVLSDVTLGQIVAHNEVGARLCGWRL</sequence>
<dbReference type="PATRIC" id="fig|1397108.4.peg.3248"/>
<evidence type="ECO:0000313" key="2">
    <source>
        <dbReference type="Proteomes" id="UP000064920"/>
    </source>
</evidence>